<dbReference type="AlphaFoldDB" id="A0A7X0TV49"/>
<keyword evidence="2" id="KW-1185">Reference proteome</keyword>
<proteinExistence type="predicted"/>
<organism evidence="1 2">
    <name type="scientific">Thalassotalea piscium</name>
    <dbReference type="NCBI Taxonomy" id="1230533"/>
    <lineage>
        <taxon>Bacteria</taxon>
        <taxon>Pseudomonadati</taxon>
        <taxon>Pseudomonadota</taxon>
        <taxon>Gammaproteobacteria</taxon>
        <taxon>Alteromonadales</taxon>
        <taxon>Colwelliaceae</taxon>
        <taxon>Thalassotalea</taxon>
    </lineage>
</organism>
<protein>
    <submittedName>
        <fullName evidence="1">Uncharacterized protein</fullName>
    </submittedName>
</protein>
<evidence type="ECO:0000313" key="1">
    <source>
        <dbReference type="EMBL" id="MBB6544966.1"/>
    </source>
</evidence>
<accession>A0A7X0TV49</accession>
<dbReference type="Proteomes" id="UP000537141">
    <property type="component" value="Unassembled WGS sequence"/>
</dbReference>
<name>A0A7X0TV49_9GAMM</name>
<comment type="caution">
    <text evidence="1">The sequence shown here is derived from an EMBL/GenBank/DDBJ whole genome shotgun (WGS) entry which is preliminary data.</text>
</comment>
<dbReference type="EMBL" id="JACHHU010000042">
    <property type="protein sequence ID" value="MBB6544966.1"/>
    <property type="molecule type" value="Genomic_DNA"/>
</dbReference>
<dbReference type="RefSeq" id="WP_184426574.1">
    <property type="nucleotide sequence ID" value="NZ_AP027362.1"/>
</dbReference>
<gene>
    <name evidence="1" type="ORF">HNQ55_003502</name>
</gene>
<evidence type="ECO:0000313" key="2">
    <source>
        <dbReference type="Proteomes" id="UP000537141"/>
    </source>
</evidence>
<reference evidence="1 2" key="1">
    <citation type="submission" date="2020-08" db="EMBL/GenBank/DDBJ databases">
        <title>Genomic Encyclopedia of Type Strains, Phase IV (KMG-IV): sequencing the most valuable type-strain genomes for metagenomic binning, comparative biology and taxonomic classification.</title>
        <authorList>
            <person name="Goeker M."/>
        </authorList>
    </citation>
    <scope>NUCLEOTIDE SEQUENCE [LARGE SCALE GENOMIC DNA]</scope>
    <source>
        <strain evidence="1 2">DSM 26287</strain>
    </source>
</reference>
<sequence length="105" mass="11641">MKEQAAVKNAINALYKGAGLNLQFNGTVTPRVAEVFGKMFFETQKCTTALNWVPRPTGGKATISWIARNFTQRVLSQLSNKQSLTCAKVVIRNFRTDLQMASMGQ</sequence>